<gene>
    <name evidence="7" type="ORF">BON30_35590</name>
</gene>
<dbReference type="PANTHER" id="PTHR30055">
    <property type="entry name" value="HTH-TYPE TRANSCRIPTIONAL REGULATOR RUTR"/>
    <property type="match status" value="1"/>
</dbReference>
<reference evidence="8" key="1">
    <citation type="submission" date="2016-11" db="EMBL/GenBank/DDBJ databases">
        <authorList>
            <person name="Shukria A."/>
            <person name="Stevens D.C."/>
        </authorList>
    </citation>
    <scope>NUCLEOTIDE SEQUENCE [LARGE SCALE GENOMIC DNA]</scope>
    <source>
        <strain evidence="8">Cbfe23</strain>
    </source>
</reference>
<dbReference type="PANTHER" id="PTHR30055:SF148">
    <property type="entry name" value="TETR-FAMILY TRANSCRIPTIONAL REGULATOR"/>
    <property type="match status" value="1"/>
</dbReference>
<feature type="region of interest" description="Disordered" evidence="5">
    <location>
        <begin position="1"/>
        <end position="23"/>
    </location>
</feature>
<feature type="region of interest" description="Disordered" evidence="5">
    <location>
        <begin position="206"/>
        <end position="245"/>
    </location>
</feature>
<keyword evidence="3" id="KW-0804">Transcription</keyword>
<dbReference type="InterPro" id="IPR009057">
    <property type="entry name" value="Homeodomain-like_sf"/>
</dbReference>
<evidence type="ECO:0000256" key="3">
    <source>
        <dbReference type="ARBA" id="ARBA00023163"/>
    </source>
</evidence>
<dbReference type="GO" id="GO:0003700">
    <property type="term" value="F:DNA-binding transcription factor activity"/>
    <property type="evidence" value="ECO:0007669"/>
    <property type="project" value="TreeGrafter"/>
</dbReference>
<dbReference type="EMBL" id="MPIN01000012">
    <property type="protein sequence ID" value="OJH35938.1"/>
    <property type="molecule type" value="Genomic_DNA"/>
</dbReference>
<keyword evidence="2 4" id="KW-0238">DNA-binding</keyword>
<evidence type="ECO:0000313" key="8">
    <source>
        <dbReference type="Proteomes" id="UP000182229"/>
    </source>
</evidence>
<dbReference type="InterPro" id="IPR001647">
    <property type="entry name" value="HTH_TetR"/>
</dbReference>
<evidence type="ECO:0000256" key="2">
    <source>
        <dbReference type="ARBA" id="ARBA00023125"/>
    </source>
</evidence>
<dbReference type="PROSITE" id="PS50977">
    <property type="entry name" value="HTH_TETR_2"/>
    <property type="match status" value="1"/>
</dbReference>
<dbReference type="SUPFAM" id="SSF48498">
    <property type="entry name" value="Tetracyclin repressor-like, C-terminal domain"/>
    <property type="match status" value="1"/>
</dbReference>
<dbReference type="Pfam" id="PF00440">
    <property type="entry name" value="TetR_N"/>
    <property type="match status" value="1"/>
</dbReference>
<dbReference type="GO" id="GO:0000976">
    <property type="term" value="F:transcription cis-regulatory region binding"/>
    <property type="evidence" value="ECO:0007669"/>
    <property type="project" value="TreeGrafter"/>
</dbReference>
<dbReference type="InterPro" id="IPR050109">
    <property type="entry name" value="HTH-type_TetR-like_transc_reg"/>
</dbReference>
<dbReference type="Proteomes" id="UP000182229">
    <property type="component" value="Unassembled WGS sequence"/>
</dbReference>
<feature type="domain" description="HTH tetR-type" evidence="6">
    <location>
        <begin position="22"/>
        <end position="82"/>
    </location>
</feature>
<evidence type="ECO:0000256" key="4">
    <source>
        <dbReference type="PROSITE-ProRule" id="PRU00335"/>
    </source>
</evidence>
<dbReference type="Pfam" id="PF16859">
    <property type="entry name" value="TetR_C_11"/>
    <property type="match status" value="1"/>
</dbReference>
<dbReference type="AlphaFoldDB" id="A0A1L9B0Z6"/>
<evidence type="ECO:0000259" key="6">
    <source>
        <dbReference type="PROSITE" id="PS50977"/>
    </source>
</evidence>
<evidence type="ECO:0000256" key="1">
    <source>
        <dbReference type="ARBA" id="ARBA00023015"/>
    </source>
</evidence>
<organism evidence="7 8">
    <name type="scientific">Cystobacter ferrugineus</name>
    <dbReference type="NCBI Taxonomy" id="83449"/>
    <lineage>
        <taxon>Bacteria</taxon>
        <taxon>Pseudomonadati</taxon>
        <taxon>Myxococcota</taxon>
        <taxon>Myxococcia</taxon>
        <taxon>Myxococcales</taxon>
        <taxon>Cystobacterineae</taxon>
        <taxon>Archangiaceae</taxon>
        <taxon>Cystobacter</taxon>
    </lineage>
</organism>
<name>A0A1L9B0Z6_9BACT</name>
<comment type="caution">
    <text evidence="7">The sequence shown here is derived from an EMBL/GenBank/DDBJ whole genome shotgun (WGS) entry which is preliminary data.</text>
</comment>
<dbReference type="SUPFAM" id="SSF46689">
    <property type="entry name" value="Homeodomain-like"/>
    <property type="match status" value="1"/>
</dbReference>
<evidence type="ECO:0000313" key="7">
    <source>
        <dbReference type="EMBL" id="OJH35938.1"/>
    </source>
</evidence>
<keyword evidence="8" id="KW-1185">Reference proteome</keyword>
<dbReference type="InterPro" id="IPR011075">
    <property type="entry name" value="TetR_C"/>
</dbReference>
<dbReference type="OrthoDB" id="9796019at2"/>
<dbReference type="Gene3D" id="1.10.10.60">
    <property type="entry name" value="Homeodomain-like"/>
    <property type="match status" value="1"/>
</dbReference>
<protein>
    <submittedName>
        <fullName evidence="7">TetR family transcriptional regulator</fullName>
    </submittedName>
</protein>
<dbReference type="InterPro" id="IPR036271">
    <property type="entry name" value="Tet_transcr_reg_TetR-rel_C_sf"/>
</dbReference>
<feature type="DNA-binding region" description="H-T-H motif" evidence="4">
    <location>
        <begin position="45"/>
        <end position="64"/>
    </location>
</feature>
<dbReference type="STRING" id="83449.BON30_35590"/>
<sequence length="245" mass="26523">MTQNDDDAVAVEPAQPGRKRDHSRDAKILDATLDVLAEVGAAGLTMDLVAARAGAGKATIYRRWTSKTELVIDAVAHMKRNQVDLKHLPDTGTLRGDLLGLFKPQSIEESERKLKIMTGLASLLSQDQALAEAANAAVVQPWAEAHFALMRRAVERGEISASADIDTLSQVIATMGAYRALVQRKPFDLAFLVSMVDGVILPALRRQPTEAPPDSTGRRPVPTTSRVDESPSPRRAASARKRSKT</sequence>
<proteinExistence type="predicted"/>
<accession>A0A1L9B0Z6</accession>
<dbReference type="PRINTS" id="PR00455">
    <property type="entry name" value="HTHTETR"/>
</dbReference>
<reference evidence="7 8" key="2">
    <citation type="submission" date="2016-12" db="EMBL/GenBank/DDBJ databases">
        <title>Draft Genome Sequence of Cystobacter ferrugineus Strain Cbfe23.</title>
        <authorList>
            <person name="Akbar S."/>
            <person name="Dowd S.E."/>
            <person name="Stevens D.C."/>
        </authorList>
    </citation>
    <scope>NUCLEOTIDE SEQUENCE [LARGE SCALE GENOMIC DNA]</scope>
    <source>
        <strain evidence="7 8">Cbfe23</strain>
    </source>
</reference>
<keyword evidence="1" id="KW-0805">Transcription regulation</keyword>
<dbReference type="RefSeq" id="WP_071902968.1">
    <property type="nucleotide sequence ID" value="NZ_MPIN01000012.1"/>
</dbReference>
<dbReference type="Gene3D" id="1.10.357.10">
    <property type="entry name" value="Tetracycline Repressor, domain 2"/>
    <property type="match status" value="1"/>
</dbReference>
<evidence type="ECO:0000256" key="5">
    <source>
        <dbReference type="SAM" id="MobiDB-lite"/>
    </source>
</evidence>